<dbReference type="AlphaFoldDB" id="K0THK2"/>
<feature type="compositionally biased region" description="Basic and acidic residues" evidence="1">
    <location>
        <begin position="21"/>
        <end position="32"/>
    </location>
</feature>
<evidence type="ECO:0000313" key="3">
    <source>
        <dbReference type="Proteomes" id="UP000266841"/>
    </source>
</evidence>
<comment type="caution">
    <text evidence="2">The sequence shown here is derived from an EMBL/GenBank/DDBJ whole genome shotgun (WGS) entry which is preliminary data.</text>
</comment>
<sequence length="52" mass="5446">DYLLLHGAATVDGDDGGNNGRDNRNEDDKDNTSNDGDDNGALTVLEAIMALP</sequence>
<proteinExistence type="predicted"/>
<keyword evidence="3" id="KW-1185">Reference proteome</keyword>
<accession>K0THK2</accession>
<dbReference type="Proteomes" id="UP000266841">
    <property type="component" value="Unassembled WGS sequence"/>
</dbReference>
<name>K0THK2_THAOC</name>
<organism evidence="2 3">
    <name type="scientific">Thalassiosira oceanica</name>
    <name type="common">Marine diatom</name>
    <dbReference type="NCBI Taxonomy" id="159749"/>
    <lineage>
        <taxon>Eukaryota</taxon>
        <taxon>Sar</taxon>
        <taxon>Stramenopiles</taxon>
        <taxon>Ochrophyta</taxon>
        <taxon>Bacillariophyta</taxon>
        <taxon>Coscinodiscophyceae</taxon>
        <taxon>Thalassiosirophycidae</taxon>
        <taxon>Thalassiosirales</taxon>
        <taxon>Thalassiosiraceae</taxon>
        <taxon>Thalassiosira</taxon>
    </lineage>
</organism>
<evidence type="ECO:0000313" key="2">
    <source>
        <dbReference type="EMBL" id="EJK73131.1"/>
    </source>
</evidence>
<feature type="non-terminal residue" evidence="2">
    <location>
        <position position="1"/>
    </location>
</feature>
<dbReference type="EMBL" id="AGNL01004798">
    <property type="protein sequence ID" value="EJK73131.1"/>
    <property type="molecule type" value="Genomic_DNA"/>
</dbReference>
<evidence type="ECO:0000256" key="1">
    <source>
        <dbReference type="SAM" id="MobiDB-lite"/>
    </source>
</evidence>
<reference evidence="2 3" key="1">
    <citation type="journal article" date="2012" name="Genome Biol.">
        <title>Genome and low-iron response of an oceanic diatom adapted to chronic iron limitation.</title>
        <authorList>
            <person name="Lommer M."/>
            <person name="Specht M."/>
            <person name="Roy A.S."/>
            <person name="Kraemer L."/>
            <person name="Andreson R."/>
            <person name="Gutowska M.A."/>
            <person name="Wolf J."/>
            <person name="Bergner S.V."/>
            <person name="Schilhabel M.B."/>
            <person name="Klostermeier U.C."/>
            <person name="Beiko R.G."/>
            <person name="Rosenstiel P."/>
            <person name="Hippler M."/>
            <person name="Laroche J."/>
        </authorList>
    </citation>
    <scope>NUCLEOTIDE SEQUENCE [LARGE SCALE GENOMIC DNA]</scope>
    <source>
        <strain evidence="2 3">CCMP1005</strain>
    </source>
</reference>
<protein>
    <submittedName>
        <fullName evidence="2">Uncharacterized protein</fullName>
    </submittedName>
</protein>
<feature type="region of interest" description="Disordered" evidence="1">
    <location>
        <begin position="1"/>
        <end position="41"/>
    </location>
</feature>
<gene>
    <name evidence="2" type="ORF">THAOC_05264</name>
</gene>